<feature type="transmembrane region" description="Helical" evidence="7">
    <location>
        <begin position="292"/>
        <end position="310"/>
    </location>
</feature>
<feature type="transmembrane region" description="Helical" evidence="7">
    <location>
        <begin position="412"/>
        <end position="429"/>
    </location>
</feature>
<dbReference type="Proteomes" id="UP000887566">
    <property type="component" value="Unplaced"/>
</dbReference>
<feature type="transmembrane region" description="Helical" evidence="7">
    <location>
        <begin position="477"/>
        <end position="498"/>
    </location>
</feature>
<dbReference type="CDD" id="cd17326">
    <property type="entry name" value="MFS_MFSD8"/>
    <property type="match status" value="1"/>
</dbReference>
<feature type="domain" description="Major facilitator superfamily (MFS) profile" evidence="8">
    <location>
        <begin position="79"/>
        <end position="502"/>
    </location>
</feature>
<dbReference type="PANTHER" id="PTHR23510">
    <property type="entry name" value="INNER MEMBRANE TRANSPORT PROTEIN YAJR"/>
    <property type="match status" value="1"/>
</dbReference>
<dbReference type="Gene3D" id="1.20.1250.20">
    <property type="entry name" value="MFS general substrate transporter like domains"/>
    <property type="match status" value="1"/>
</dbReference>
<evidence type="ECO:0000256" key="3">
    <source>
        <dbReference type="ARBA" id="ARBA00022692"/>
    </source>
</evidence>
<evidence type="ECO:0000256" key="7">
    <source>
        <dbReference type="SAM" id="Phobius"/>
    </source>
</evidence>
<comment type="subcellular location">
    <subcellularLocation>
        <location evidence="1">Endomembrane system</location>
        <topology evidence="1">Multi-pass membrane protein</topology>
    </subcellularLocation>
</comment>
<sequence>MSEPQKAEKNVTFHGGLNEEREECDDQQRPISFLNVPFTEKNGPSFGNISASSSSASLAYYDHKQAAASFEDQKSPWGSLWLSNVIMLFTGIQFSIYFTSMWPFLQTLDDSANLGFFGFVIASYSVGQAVSSPIFGFWNQKTKGTRRPVMSGMVLTILGNLIYALLPTFSDNRKWIMMFARFLVGFGSGVVGVLRAYISTASTSKDRSKAVALGIAGFVVGIALGPATQTCFQPVGEKGWAIGKLVLNMYTLPSYFVIAGALIVIFLLQFMFVEKYAGIISDEQKKANPYTVLPKFDLPAALVCIFLWFIQQSISTTNEVISAPFTMAMYDWSNNDAVLYNGIIQFVSALVSVSVYLAHAFTPIGKYDSRKLIIFGLVAFFSYHIATLPWPFFSGPLHFQNETANITNGCETSYGCYVVLLGIGYPNVASPLGTLYSQILGPRKQGTMQGVFMFTGSLARCLAPVFVTAMFEAYGPIWPWAVEAFLIAMGVVFVLIAYKRLIPLKTLPRLRSGDKIKYKMGTMYRL</sequence>
<dbReference type="PROSITE" id="PS50850">
    <property type="entry name" value="MFS"/>
    <property type="match status" value="1"/>
</dbReference>
<name>A0A914VZ74_9BILA</name>
<feature type="transmembrane region" description="Helical" evidence="7">
    <location>
        <begin position="80"/>
        <end position="102"/>
    </location>
</feature>
<keyword evidence="9" id="KW-1185">Reference proteome</keyword>
<dbReference type="InterPro" id="IPR036259">
    <property type="entry name" value="MFS_trans_sf"/>
</dbReference>
<feature type="transmembrane region" description="Helical" evidence="7">
    <location>
        <begin position="175"/>
        <end position="198"/>
    </location>
</feature>
<feature type="transmembrane region" description="Helical" evidence="7">
    <location>
        <begin position="149"/>
        <end position="169"/>
    </location>
</feature>
<dbReference type="WBParaSite" id="PSAMB.scaffold26size110003.g646.t1">
    <property type="protein sequence ID" value="PSAMB.scaffold26size110003.g646.t1"/>
    <property type="gene ID" value="PSAMB.scaffold26size110003.g646"/>
</dbReference>
<evidence type="ECO:0000313" key="10">
    <source>
        <dbReference type="WBParaSite" id="PSAMB.scaffold26size110003.g646.t1"/>
    </source>
</evidence>
<accession>A0A914VZ74</accession>
<keyword evidence="4 7" id="KW-1133">Transmembrane helix</keyword>
<protein>
    <submittedName>
        <fullName evidence="10">Major facilitator superfamily (MFS) profile domain-containing protein</fullName>
    </submittedName>
</protein>
<keyword evidence="5 7" id="KW-0472">Membrane</keyword>
<evidence type="ECO:0000256" key="4">
    <source>
        <dbReference type="ARBA" id="ARBA00022989"/>
    </source>
</evidence>
<evidence type="ECO:0000313" key="9">
    <source>
        <dbReference type="Proteomes" id="UP000887566"/>
    </source>
</evidence>
<proteinExistence type="predicted"/>
<feature type="transmembrane region" description="Helical" evidence="7">
    <location>
        <begin position="249"/>
        <end position="272"/>
    </location>
</feature>
<dbReference type="InterPro" id="IPR011701">
    <property type="entry name" value="MFS"/>
</dbReference>
<feature type="transmembrane region" description="Helical" evidence="7">
    <location>
        <begin position="372"/>
        <end position="392"/>
    </location>
</feature>
<feature type="region of interest" description="Disordered" evidence="6">
    <location>
        <begin position="1"/>
        <end position="26"/>
    </location>
</feature>
<dbReference type="Pfam" id="PF07690">
    <property type="entry name" value="MFS_1"/>
    <property type="match status" value="1"/>
</dbReference>
<feature type="transmembrane region" description="Helical" evidence="7">
    <location>
        <begin position="450"/>
        <end position="471"/>
    </location>
</feature>
<organism evidence="9 10">
    <name type="scientific">Plectus sambesii</name>
    <dbReference type="NCBI Taxonomy" id="2011161"/>
    <lineage>
        <taxon>Eukaryota</taxon>
        <taxon>Metazoa</taxon>
        <taxon>Ecdysozoa</taxon>
        <taxon>Nematoda</taxon>
        <taxon>Chromadorea</taxon>
        <taxon>Plectida</taxon>
        <taxon>Plectina</taxon>
        <taxon>Plectoidea</taxon>
        <taxon>Plectidae</taxon>
        <taxon>Plectus</taxon>
    </lineage>
</organism>
<dbReference type="GO" id="GO:0005765">
    <property type="term" value="C:lysosomal membrane"/>
    <property type="evidence" value="ECO:0007669"/>
    <property type="project" value="TreeGrafter"/>
</dbReference>
<feature type="transmembrane region" description="Helical" evidence="7">
    <location>
        <begin position="337"/>
        <end position="360"/>
    </location>
</feature>
<evidence type="ECO:0000256" key="5">
    <source>
        <dbReference type="ARBA" id="ARBA00023136"/>
    </source>
</evidence>
<evidence type="ECO:0000256" key="2">
    <source>
        <dbReference type="ARBA" id="ARBA00022448"/>
    </source>
</evidence>
<dbReference type="GO" id="GO:0022857">
    <property type="term" value="F:transmembrane transporter activity"/>
    <property type="evidence" value="ECO:0007669"/>
    <property type="project" value="InterPro"/>
</dbReference>
<dbReference type="GO" id="GO:0012505">
    <property type="term" value="C:endomembrane system"/>
    <property type="evidence" value="ECO:0007669"/>
    <property type="project" value="UniProtKB-SubCell"/>
</dbReference>
<dbReference type="InterPro" id="IPR051068">
    <property type="entry name" value="MFS_Domain-Containing_Protein"/>
</dbReference>
<dbReference type="PANTHER" id="PTHR23510:SF3">
    <property type="entry name" value="MAJOR FACILITATOR SUPERFAMILY DOMAIN-CONTAINING PROTEIN 8"/>
    <property type="match status" value="1"/>
</dbReference>
<feature type="compositionally biased region" description="Basic and acidic residues" evidence="6">
    <location>
        <begin position="1"/>
        <end position="11"/>
    </location>
</feature>
<feature type="transmembrane region" description="Helical" evidence="7">
    <location>
        <begin position="210"/>
        <end position="229"/>
    </location>
</feature>
<keyword evidence="3 7" id="KW-0812">Transmembrane</keyword>
<evidence type="ECO:0000256" key="6">
    <source>
        <dbReference type="SAM" id="MobiDB-lite"/>
    </source>
</evidence>
<dbReference type="InterPro" id="IPR020846">
    <property type="entry name" value="MFS_dom"/>
</dbReference>
<dbReference type="SUPFAM" id="SSF103473">
    <property type="entry name" value="MFS general substrate transporter"/>
    <property type="match status" value="1"/>
</dbReference>
<dbReference type="AlphaFoldDB" id="A0A914VZ74"/>
<feature type="transmembrane region" description="Helical" evidence="7">
    <location>
        <begin position="114"/>
        <end position="137"/>
    </location>
</feature>
<keyword evidence="2" id="KW-0813">Transport</keyword>
<evidence type="ECO:0000256" key="1">
    <source>
        <dbReference type="ARBA" id="ARBA00004127"/>
    </source>
</evidence>
<reference evidence="10" key="1">
    <citation type="submission" date="2022-11" db="UniProtKB">
        <authorList>
            <consortium name="WormBaseParasite"/>
        </authorList>
    </citation>
    <scope>IDENTIFICATION</scope>
</reference>
<evidence type="ECO:0000259" key="8">
    <source>
        <dbReference type="PROSITE" id="PS50850"/>
    </source>
</evidence>